<sequence length="194" mass="20743">MAFIDIAKVADYVRHNQFVACSTATCVVLLFICLIYVFVIRKSKPNKSKKKSGKHAKNTNAVERKKDASDSTAKSKNKPKQQVANGHVNVAATKAAKKPEKKQQPATKAAATKQTAAASQSKKVTVAAKEQPAKKKVTTSAAQKAPKPQPKTKAASGSGHESDGGKWQKVLSKNEKKNLKNSAPPAPTASKKKK</sequence>
<proteinExistence type="predicted"/>
<dbReference type="EMBL" id="GECZ01023660">
    <property type="protein sequence ID" value="JAS46109.1"/>
    <property type="molecule type" value="Transcribed_RNA"/>
</dbReference>
<gene>
    <name evidence="3" type="ORF">g.4035</name>
</gene>
<feature type="region of interest" description="Disordered" evidence="1">
    <location>
        <begin position="46"/>
        <end position="194"/>
    </location>
</feature>
<reference evidence="3" key="1">
    <citation type="submission" date="2015-11" db="EMBL/GenBank/DDBJ databases">
        <title>De novo transcriptome assembly of four potential Pierce s Disease insect vectors from Arizona vineyards.</title>
        <authorList>
            <person name="Tassone E.E."/>
        </authorList>
    </citation>
    <scope>NUCLEOTIDE SEQUENCE</scope>
</reference>
<keyword evidence="2" id="KW-0812">Transmembrane</keyword>
<keyword evidence="2" id="KW-1133">Transmembrane helix</keyword>
<feature type="compositionally biased region" description="Basic residues" evidence="1">
    <location>
        <begin position="46"/>
        <end position="57"/>
    </location>
</feature>
<evidence type="ECO:0000256" key="1">
    <source>
        <dbReference type="SAM" id="MobiDB-lite"/>
    </source>
</evidence>
<feature type="compositionally biased region" description="Low complexity" evidence="1">
    <location>
        <begin position="104"/>
        <end position="123"/>
    </location>
</feature>
<organism evidence="3">
    <name type="scientific">Cuerna arida</name>
    <dbReference type="NCBI Taxonomy" id="1464854"/>
    <lineage>
        <taxon>Eukaryota</taxon>
        <taxon>Metazoa</taxon>
        <taxon>Ecdysozoa</taxon>
        <taxon>Arthropoda</taxon>
        <taxon>Hexapoda</taxon>
        <taxon>Insecta</taxon>
        <taxon>Pterygota</taxon>
        <taxon>Neoptera</taxon>
        <taxon>Paraneoptera</taxon>
        <taxon>Hemiptera</taxon>
        <taxon>Auchenorrhyncha</taxon>
        <taxon>Membracoidea</taxon>
        <taxon>Cicadellidae</taxon>
        <taxon>Cicadellinae</taxon>
        <taxon>Proconiini</taxon>
        <taxon>Cuerna</taxon>
    </lineage>
</organism>
<keyword evidence="2" id="KW-0472">Membrane</keyword>
<accession>A0A1B6F781</accession>
<evidence type="ECO:0000313" key="3">
    <source>
        <dbReference type="EMBL" id="JAS46109.1"/>
    </source>
</evidence>
<evidence type="ECO:0000256" key="2">
    <source>
        <dbReference type="SAM" id="Phobius"/>
    </source>
</evidence>
<name>A0A1B6F781_9HEMI</name>
<feature type="transmembrane region" description="Helical" evidence="2">
    <location>
        <begin position="17"/>
        <end position="40"/>
    </location>
</feature>
<feature type="non-terminal residue" evidence="3">
    <location>
        <position position="194"/>
    </location>
</feature>
<feature type="compositionally biased region" description="Low complexity" evidence="1">
    <location>
        <begin position="139"/>
        <end position="156"/>
    </location>
</feature>
<feature type="compositionally biased region" description="Basic and acidic residues" evidence="1">
    <location>
        <begin position="160"/>
        <end position="178"/>
    </location>
</feature>
<protein>
    <submittedName>
        <fullName evidence="3">Uncharacterized protein</fullName>
    </submittedName>
</protein>
<dbReference type="AlphaFoldDB" id="A0A1B6F781"/>